<organism evidence="2 3">
    <name type="scientific">Alteribacter keqinensis</name>
    <dbReference type="NCBI Taxonomy" id="2483800"/>
    <lineage>
        <taxon>Bacteria</taxon>
        <taxon>Bacillati</taxon>
        <taxon>Bacillota</taxon>
        <taxon>Bacilli</taxon>
        <taxon>Bacillales</taxon>
        <taxon>Bacillaceae</taxon>
        <taxon>Alteribacter</taxon>
    </lineage>
</organism>
<keyword evidence="2" id="KW-0378">Hydrolase</keyword>
<gene>
    <name evidence="2" type="ORF">EBO34_00785</name>
</gene>
<dbReference type="GO" id="GO:0015666">
    <property type="term" value="F:restriction endodeoxyribonuclease activity"/>
    <property type="evidence" value="ECO:0007669"/>
    <property type="project" value="TreeGrafter"/>
</dbReference>
<proteinExistence type="predicted"/>
<dbReference type="GO" id="GO:0003677">
    <property type="term" value="F:DNA binding"/>
    <property type="evidence" value="ECO:0007669"/>
    <property type="project" value="InterPro"/>
</dbReference>
<dbReference type="AlphaFoldDB" id="A0A3M7TTK1"/>
<keyword evidence="2" id="KW-0540">Nuclease</keyword>
<dbReference type="PANTHER" id="PTHR30015:SF6">
    <property type="entry name" value="SLL1429 PROTEIN"/>
    <property type="match status" value="1"/>
</dbReference>
<dbReference type="Gene3D" id="3.40.1350.10">
    <property type="match status" value="1"/>
</dbReference>
<keyword evidence="2" id="KW-0255">Endonuclease</keyword>
<dbReference type="InterPro" id="IPR007560">
    <property type="entry name" value="Restrct_endonuc_IV_Mrr"/>
</dbReference>
<evidence type="ECO:0000259" key="1">
    <source>
        <dbReference type="Pfam" id="PF04471"/>
    </source>
</evidence>
<keyword evidence="3" id="KW-1185">Reference proteome</keyword>
<protein>
    <submittedName>
        <fullName evidence="2">Restriction endonuclease</fullName>
    </submittedName>
</protein>
<dbReference type="OrthoDB" id="9797274at2"/>
<dbReference type="EMBL" id="RHIB01000001">
    <property type="protein sequence ID" value="RNA68541.1"/>
    <property type="molecule type" value="Genomic_DNA"/>
</dbReference>
<dbReference type="RefSeq" id="WP_122896066.1">
    <property type="nucleotide sequence ID" value="NZ_RHIB01000001.1"/>
</dbReference>
<name>A0A3M7TTK1_9BACI</name>
<dbReference type="GO" id="GO:0009307">
    <property type="term" value="P:DNA restriction-modification system"/>
    <property type="evidence" value="ECO:0007669"/>
    <property type="project" value="InterPro"/>
</dbReference>
<evidence type="ECO:0000313" key="3">
    <source>
        <dbReference type="Proteomes" id="UP000278746"/>
    </source>
</evidence>
<dbReference type="InterPro" id="IPR052906">
    <property type="entry name" value="Type_IV_Methyl-Rstrct_Enzyme"/>
</dbReference>
<evidence type="ECO:0000313" key="2">
    <source>
        <dbReference type="EMBL" id="RNA68541.1"/>
    </source>
</evidence>
<feature type="domain" description="Restriction endonuclease type IV Mrr" evidence="1">
    <location>
        <begin position="9"/>
        <end position="89"/>
    </location>
</feature>
<accession>A0A3M7TTK1</accession>
<dbReference type="SUPFAM" id="SSF52980">
    <property type="entry name" value="Restriction endonuclease-like"/>
    <property type="match status" value="1"/>
</dbReference>
<comment type="caution">
    <text evidence="2">The sequence shown here is derived from an EMBL/GenBank/DDBJ whole genome shotgun (WGS) entry which is preliminary data.</text>
</comment>
<reference evidence="2 3" key="1">
    <citation type="submission" date="2018-10" db="EMBL/GenBank/DDBJ databases">
        <title>Bacillus Keqinensis sp. nov., a moderately halophilic bacterium isolated from a saline-alkaline lake.</title>
        <authorList>
            <person name="Wang H."/>
        </authorList>
    </citation>
    <scope>NUCLEOTIDE SEQUENCE [LARGE SCALE GENOMIC DNA]</scope>
    <source>
        <strain evidence="2 3">KQ-3</strain>
    </source>
</reference>
<dbReference type="InterPro" id="IPR011335">
    <property type="entry name" value="Restrct_endonuc-II-like"/>
</dbReference>
<dbReference type="PANTHER" id="PTHR30015">
    <property type="entry name" value="MRR RESTRICTION SYSTEM PROTEIN"/>
    <property type="match status" value="1"/>
</dbReference>
<sequence>MPFSYQSITGDQGVDLLARKNHETLAIQLKCYSSSVGNDAVQQVIAGMNYYQADKGAVITNNYYTKSAKELASRADIILWDREKLSEMINLIY</sequence>
<dbReference type="Pfam" id="PF04471">
    <property type="entry name" value="Mrr_cat"/>
    <property type="match status" value="1"/>
</dbReference>
<dbReference type="InterPro" id="IPR011856">
    <property type="entry name" value="tRNA_endonuc-like_dom_sf"/>
</dbReference>
<dbReference type="Proteomes" id="UP000278746">
    <property type="component" value="Unassembled WGS sequence"/>
</dbReference>